<feature type="signal peptide" evidence="1">
    <location>
        <begin position="1"/>
        <end position="34"/>
    </location>
</feature>
<comment type="caution">
    <text evidence="2">The sequence shown here is derived from an EMBL/GenBank/DDBJ whole genome shotgun (WGS) entry which is preliminary data.</text>
</comment>
<dbReference type="OrthoDB" id="4632325at2"/>
<evidence type="ECO:0000256" key="1">
    <source>
        <dbReference type="SAM" id="SignalP"/>
    </source>
</evidence>
<keyword evidence="3" id="KW-1185">Reference proteome</keyword>
<proteinExistence type="predicted"/>
<accession>A0A1X1YU35</accession>
<dbReference type="RefSeq" id="WP_046185001.1">
    <property type="nucleotide sequence ID" value="NZ_JACKSS010000162.1"/>
</dbReference>
<evidence type="ECO:0008006" key="4">
    <source>
        <dbReference type="Google" id="ProtNLM"/>
    </source>
</evidence>
<reference evidence="2 3" key="1">
    <citation type="submission" date="2016-01" db="EMBL/GenBank/DDBJ databases">
        <title>The new phylogeny of the genus Mycobacterium.</title>
        <authorList>
            <person name="Tarcisio F."/>
            <person name="Conor M."/>
            <person name="Antonella G."/>
            <person name="Elisabetta G."/>
            <person name="Giulia F.S."/>
            <person name="Sara T."/>
            <person name="Anna F."/>
            <person name="Clotilde B."/>
            <person name="Roberto B."/>
            <person name="Veronica D.S."/>
            <person name="Fabio R."/>
            <person name="Monica P."/>
            <person name="Olivier J."/>
            <person name="Enrico T."/>
            <person name="Nicola S."/>
        </authorList>
    </citation>
    <scope>NUCLEOTIDE SEQUENCE [LARGE SCALE GENOMIC DNA]</scope>
    <source>
        <strain evidence="2 3">DSM 44803</strain>
    </source>
</reference>
<feature type="chain" id="PRO_5010862637" description="Secreted protein" evidence="1">
    <location>
        <begin position="35"/>
        <end position="111"/>
    </location>
</feature>
<dbReference type="Proteomes" id="UP000193781">
    <property type="component" value="Unassembled WGS sequence"/>
</dbReference>
<organism evidence="2 3">
    <name type="scientific">Mycobacterium nebraskense</name>
    <dbReference type="NCBI Taxonomy" id="244292"/>
    <lineage>
        <taxon>Bacteria</taxon>
        <taxon>Bacillati</taxon>
        <taxon>Actinomycetota</taxon>
        <taxon>Actinomycetes</taxon>
        <taxon>Mycobacteriales</taxon>
        <taxon>Mycobacteriaceae</taxon>
        <taxon>Mycobacterium</taxon>
    </lineage>
</organism>
<sequence>MAQDHSMKKKIAGALLSGGLAITGLGFAAATAHADNGPHHWCPGQRHDPPTGPGDVVWDWNVCHTFYFTNYGMGNVVTSYNGKIAPVWDGDNPPPEAITPRQCPPIAFMCP</sequence>
<protein>
    <recommendedName>
        <fullName evidence="4">Secreted protein</fullName>
    </recommendedName>
</protein>
<name>A0A1X1YU35_9MYCO</name>
<evidence type="ECO:0000313" key="3">
    <source>
        <dbReference type="Proteomes" id="UP000193781"/>
    </source>
</evidence>
<evidence type="ECO:0000313" key="2">
    <source>
        <dbReference type="EMBL" id="ORW14609.1"/>
    </source>
</evidence>
<dbReference type="EMBL" id="LQPH01000180">
    <property type="protein sequence ID" value="ORW14609.1"/>
    <property type="molecule type" value="Genomic_DNA"/>
</dbReference>
<keyword evidence="1" id="KW-0732">Signal</keyword>
<dbReference type="AlphaFoldDB" id="A0A1X1YU35"/>
<gene>
    <name evidence="2" type="ORF">AWC17_19680</name>
</gene>